<feature type="transmembrane region" description="Helical" evidence="1">
    <location>
        <begin position="143"/>
        <end position="161"/>
    </location>
</feature>
<dbReference type="EMBL" id="ASQA01000013">
    <property type="protein sequence ID" value="ETT86241.1"/>
    <property type="molecule type" value="Genomic_DNA"/>
</dbReference>
<dbReference type="InterPro" id="IPR025699">
    <property type="entry name" value="ABC2_memb-like"/>
</dbReference>
<keyword evidence="1" id="KW-0472">Membrane</keyword>
<organism evidence="2 3">
    <name type="scientific">Viridibacillus arenosi FSL R5-213</name>
    <dbReference type="NCBI Taxonomy" id="1227360"/>
    <lineage>
        <taxon>Bacteria</taxon>
        <taxon>Bacillati</taxon>
        <taxon>Bacillota</taxon>
        <taxon>Bacilli</taxon>
        <taxon>Bacillales</taxon>
        <taxon>Caryophanaceae</taxon>
        <taxon>Viridibacillus</taxon>
    </lineage>
</organism>
<dbReference type="RefSeq" id="WP_038181323.1">
    <property type="nucleotide sequence ID" value="NZ_ASQA01000013.1"/>
</dbReference>
<keyword evidence="1" id="KW-0812">Transmembrane</keyword>
<name>W4F2E5_9BACL</name>
<keyword evidence="3" id="KW-1185">Reference proteome</keyword>
<dbReference type="eggNOG" id="ENOG5031E6G">
    <property type="taxonomic scope" value="Bacteria"/>
</dbReference>
<dbReference type="AlphaFoldDB" id="W4F2E5"/>
<keyword evidence="1" id="KW-1133">Transmembrane helix</keyword>
<proteinExistence type="predicted"/>
<protein>
    <submittedName>
        <fullName evidence="2">ABC transport system permease</fullName>
    </submittedName>
</protein>
<evidence type="ECO:0000256" key="1">
    <source>
        <dbReference type="SAM" id="Phobius"/>
    </source>
</evidence>
<feature type="transmembrane region" description="Helical" evidence="1">
    <location>
        <begin position="181"/>
        <end position="202"/>
    </location>
</feature>
<evidence type="ECO:0000313" key="3">
    <source>
        <dbReference type="Proteomes" id="UP000019062"/>
    </source>
</evidence>
<comment type="caution">
    <text evidence="2">The sequence shown here is derived from an EMBL/GenBank/DDBJ whole genome shotgun (WGS) entry which is preliminary data.</text>
</comment>
<dbReference type="Proteomes" id="UP000019062">
    <property type="component" value="Unassembled WGS sequence"/>
</dbReference>
<evidence type="ECO:0000313" key="2">
    <source>
        <dbReference type="EMBL" id="ETT86241.1"/>
    </source>
</evidence>
<feature type="transmembrane region" description="Helical" evidence="1">
    <location>
        <begin position="77"/>
        <end position="100"/>
    </location>
</feature>
<gene>
    <name evidence="2" type="ORF">C176_06002</name>
</gene>
<dbReference type="Pfam" id="PF13346">
    <property type="entry name" value="ABC2_membrane_5"/>
    <property type="match status" value="1"/>
</dbReference>
<accession>W4F2E5</accession>
<reference evidence="2 3" key="1">
    <citation type="journal article" date="2014" name="BMC Genomics">
        <title>Genomic comparison of sporeforming bacilli isolated from milk.</title>
        <authorList>
            <person name="Moreno Switt A.I."/>
            <person name="Andrus A.D."/>
            <person name="Ranieri M.L."/>
            <person name="Orsi R.H."/>
            <person name="Ivy R."/>
            <person name="den Bakker H.C."/>
            <person name="Martin N.H."/>
            <person name="Wiedmann M."/>
            <person name="Boor K.J."/>
        </authorList>
    </citation>
    <scope>NUCLEOTIDE SEQUENCE [LARGE SCALE GENOMIC DNA]</scope>
    <source>
        <strain evidence="2 3">FSL R5-213</strain>
    </source>
</reference>
<sequence>MMALIQKDLMVIQKQMKVMLGLFCLMLIVSYSFQNVAFFSTFIVFIMMQVMTAFTYDDMSNWGRFANTMPVKMHQHILSKYVLALILTGIGLVFSLPLLFIGGDSILNDKKAASFILLGILTLCLILFSIVLPVFIKLGPNMGRIILVAIFLLPTFVYLLVDDYFNWTIPSMKTIETFIYFAPIGGLLIMVISYLLSVQIYVKKEF</sequence>
<feature type="transmembrane region" description="Helical" evidence="1">
    <location>
        <begin position="112"/>
        <end position="136"/>
    </location>
</feature>